<feature type="transmembrane region" description="Helical" evidence="9">
    <location>
        <begin position="817"/>
        <end position="835"/>
    </location>
</feature>
<dbReference type="InterPro" id="IPR039421">
    <property type="entry name" value="Type_1_exporter"/>
</dbReference>
<dbReference type="Pfam" id="PF00005">
    <property type="entry name" value="ABC_tran"/>
    <property type="match status" value="2"/>
</dbReference>
<dbReference type="STRING" id="1754192.A0A1Y1WV87"/>
<reference evidence="12 13" key="1">
    <citation type="submission" date="2016-08" db="EMBL/GenBank/DDBJ databases">
        <title>A Parts List for Fungal Cellulosomes Revealed by Comparative Genomics.</title>
        <authorList>
            <consortium name="DOE Joint Genome Institute"/>
            <person name="Haitjema C.H."/>
            <person name="Gilmore S.P."/>
            <person name="Henske J.K."/>
            <person name="Solomon K.V."/>
            <person name="De Groot R."/>
            <person name="Kuo A."/>
            <person name="Mondo S.J."/>
            <person name="Salamov A.A."/>
            <person name="Labutti K."/>
            <person name="Zhao Z."/>
            <person name="Chiniquy J."/>
            <person name="Barry K."/>
            <person name="Brewer H.M."/>
            <person name="Purvine S.O."/>
            <person name="Wright A.T."/>
            <person name="Boxma B."/>
            <person name="Van Alen T."/>
            <person name="Hackstein J.H."/>
            <person name="Baker S.E."/>
            <person name="Grigoriev I.V."/>
            <person name="O'Malley M.A."/>
        </authorList>
    </citation>
    <scope>NUCLEOTIDE SEQUENCE [LARGE SCALE GENOMIC DNA]</scope>
    <source>
        <strain evidence="12 13">S4</strain>
    </source>
</reference>
<dbReference type="GO" id="GO:0016887">
    <property type="term" value="F:ATP hydrolysis activity"/>
    <property type="evidence" value="ECO:0007669"/>
    <property type="project" value="InterPro"/>
</dbReference>
<dbReference type="Gene3D" id="3.40.50.300">
    <property type="entry name" value="P-loop containing nucleotide triphosphate hydrolases"/>
    <property type="match status" value="2"/>
</dbReference>
<dbReference type="GO" id="GO:0015421">
    <property type="term" value="F:ABC-type oligopeptide transporter activity"/>
    <property type="evidence" value="ECO:0007669"/>
    <property type="project" value="TreeGrafter"/>
</dbReference>
<dbReference type="Proteomes" id="UP000193944">
    <property type="component" value="Unassembled WGS sequence"/>
</dbReference>
<feature type="transmembrane region" description="Helical" evidence="9">
    <location>
        <begin position="1044"/>
        <end position="1063"/>
    </location>
</feature>
<feature type="compositionally biased region" description="Low complexity" evidence="8">
    <location>
        <begin position="1356"/>
        <end position="1365"/>
    </location>
</feature>
<evidence type="ECO:0000259" key="10">
    <source>
        <dbReference type="PROSITE" id="PS50893"/>
    </source>
</evidence>
<proteinExistence type="predicted"/>
<feature type="compositionally biased region" description="Low complexity" evidence="8">
    <location>
        <begin position="1376"/>
        <end position="1386"/>
    </location>
</feature>
<evidence type="ECO:0000256" key="8">
    <source>
        <dbReference type="SAM" id="MobiDB-lite"/>
    </source>
</evidence>
<dbReference type="InterPro" id="IPR036640">
    <property type="entry name" value="ABC1_TM_sf"/>
</dbReference>
<feature type="transmembrane region" description="Helical" evidence="9">
    <location>
        <begin position="1007"/>
        <end position="1032"/>
    </location>
</feature>
<evidence type="ECO:0000256" key="5">
    <source>
        <dbReference type="ARBA" id="ARBA00022840"/>
    </source>
</evidence>
<evidence type="ECO:0000313" key="13">
    <source>
        <dbReference type="Proteomes" id="UP000193944"/>
    </source>
</evidence>
<dbReference type="SUPFAM" id="SSF52540">
    <property type="entry name" value="P-loop containing nucleoside triphosphate hydrolases"/>
    <property type="match status" value="2"/>
</dbReference>
<accession>A0A1Y1WV87</accession>
<keyword evidence="7 9" id="KW-0472">Membrane</keyword>
<keyword evidence="4" id="KW-0547">Nucleotide-binding</keyword>
<dbReference type="InterPro" id="IPR003593">
    <property type="entry name" value="AAA+_ATPase"/>
</dbReference>
<feature type="transmembrane region" description="Helical" evidence="9">
    <location>
        <begin position="29"/>
        <end position="50"/>
    </location>
</feature>
<feature type="domain" description="ABC transmembrane type-1" evidence="11">
    <location>
        <begin position="777"/>
        <end position="1071"/>
    </location>
</feature>
<dbReference type="Pfam" id="PF00664">
    <property type="entry name" value="ABC_membrane"/>
    <property type="match status" value="3"/>
</dbReference>
<feature type="region of interest" description="Disordered" evidence="8">
    <location>
        <begin position="1354"/>
        <end position="1409"/>
    </location>
</feature>
<evidence type="ECO:0000256" key="4">
    <source>
        <dbReference type="ARBA" id="ARBA00022741"/>
    </source>
</evidence>
<evidence type="ECO:0000256" key="6">
    <source>
        <dbReference type="ARBA" id="ARBA00022989"/>
    </source>
</evidence>
<dbReference type="GO" id="GO:0016020">
    <property type="term" value="C:membrane"/>
    <property type="evidence" value="ECO:0007669"/>
    <property type="project" value="UniProtKB-SubCell"/>
</dbReference>
<feature type="transmembrane region" description="Helical" evidence="9">
    <location>
        <begin position="240"/>
        <end position="259"/>
    </location>
</feature>
<organism evidence="12 13">
    <name type="scientific">Anaeromyces robustus</name>
    <dbReference type="NCBI Taxonomy" id="1754192"/>
    <lineage>
        <taxon>Eukaryota</taxon>
        <taxon>Fungi</taxon>
        <taxon>Fungi incertae sedis</taxon>
        <taxon>Chytridiomycota</taxon>
        <taxon>Chytridiomycota incertae sedis</taxon>
        <taxon>Neocallimastigomycetes</taxon>
        <taxon>Neocallimastigales</taxon>
        <taxon>Neocallimastigaceae</taxon>
        <taxon>Anaeromyces</taxon>
    </lineage>
</organism>
<feature type="transmembrane region" description="Helical" evidence="9">
    <location>
        <begin position="320"/>
        <end position="345"/>
    </location>
</feature>
<dbReference type="SMART" id="SM00382">
    <property type="entry name" value="AAA"/>
    <property type="match status" value="2"/>
</dbReference>
<dbReference type="GO" id="GO:0005737">
    <property type="term" value="C:cytoplasm"/>
    <property type="evidence" value="ECO:0007669"/>
    <property type="project" value="UniProtKB-ARBA"/>
</dbReference>
<feature type="transmembrane region" description="Helical" evidence="9">
    <location>
        <begin position="789"/>
        <end position="805"/>
    </location>
</feature>
<dbReference type="PROSITE" id="PS50893">
    <property type="entry name" value="ABC_TRANSPORTER_2"/>
    <property type="match status" value="2"/>
</dbReference>
<dbReference type="FunFam" id="3.40.50.300:FF:000604">
    <property type="entry name" value="ABC transporter B family member 28"/>
    <property type="match status" value="1"/>
</dbReference>
<feature type="domain" description="ABC transporter" evidence="10">
    <location>
        <begin position="416"/>
        <end position="659"/>
    </location>
</feature>
<keyword evidence="5" id="KW-0067">ATP-binding</keyword>
<evidence type="ECO:0000259" key="11">
    <source>
        <dbReference type="PROSITE" id="PS50929"/>
    </source>
</evidence>
<evidence type="ECO:0000256" key="2">
    <source>
        <dbReference type="ARBA" id="ARBA00022448"/>
    </source>
</evidence>
<feature type="transmembrane region" description="Helical" evidence="9">
    <location>
        <begin position="900"/>
        <end position="921"/>
    </location>
</feature>
<feature type="domain" description="ABC transporter" evidence="10">
    <location>
        <begin position="1107"/>
        <end position="1351"/>
    </location>
</feature>
<feature type="transmembrane region" description="Helical" evidence="9">
    <location>
        <begin position="139"/>
        <end position="161"/>
    </location>
</feature>
<feature type="transmembrane region" description="Helical" evidence="9">
    <location>
        <begin position="217"/>
        <end position="234"/>
    </location>
</feature>
<feature type="domain" description="ABC transmembrane type-1" evidence="11">
    <location>
        <begin position="127"/>
        <end position="369"/>
    </location>
</feature>
<dbReference type="InterPro" id="IPR027417">
    <property type="entry name" value="P-loop_NTPase"/>
</dbReference>
<dbReference type="EMBL" id="MCFG01000247">
    <property type="protein sequence ID" value="ORX77460.1"/>
    <property type="molecule type" value="Genomic_DNA"/>
</dbReference>
<evidence type="ECO:0000256" key="3">
    <source>
        <dbReference type="ARBA" id="ARBA00022692"/>
    </source>
</evidence>
<reference evidence="12 13" key="2">
    <citation type="submission" date="2016-08" db="EMBL/GenBank/DDBJ databases">
        <title>Pervasive Adenine N6-methylation of Active Genes in Fungi.</title>
        <authorList>
            <consortium name="DOE Joint Genome Institute"/>
            <person name="Mondo S.J."/>
            <person name="Dannebaum R.O."/>
            <person name="Kuo R.C."/>
            <person name="Labutti K."/>
            <person name="Haridas S."/>
            <person name="Kuo A."/>
            <person name="Salamov A."/>
            <person name="Ahrendt S.R."/>
            <person name="Lipzen A."/>
            <person name="Sullivan W."/>
            <person name="Andreopoulos W.B."/>
            <person name="Clum A."/>
            <person name="Lindquist E."/>
            <person name="Daum C."/>
            <person name="Ramamoorthy G.K."/>
            <person name="Gryganskyi A."/>
            <person name="Culley D."/>
            <person name="Magnuson J.K."/>
            <person name="James T.Y."/>
            <person name="O'Malley M.A."/>
            <person name="Stajich J.E."/>
            <person name="Spatafora J.W."/>
            <person name="Visel A."/>
            <person name="Grigoriev I.V."/>
        </authorList>
    </citation>
    <scope>NUCLEOTIDE SEQUENCE [LARGE SCALE GENOMIC DNA]</scope>
    <source>
        <strain evidence="12 13">S4</strain>
    </source>
</reference>
<dbReference type="PANTHER" id="PTHR43394">
    <property type="entry name" value="ATP-DEPENDENT PERMEASE MDL1, MITOCHONDRIAL"/>
    <property type="match status" value="1"/>
</dbReference>
<keyword evidence="6 9" id="KW-1133">Transmembrane helix</keyword>
<protein>
    <submittedName>
        <fullName evidence="12">p-loop containing nucleoside triphosphate hydrolase protein</fullName>
    </submittedName>
</protein>
<keyword evidence="3 9" id="KW-0812">Transmembrane</keyword>
<name>A0A1Y1WV87_9FUNG</name>
<dbReference type="InterPro" id="IPR011527">
    <property type="entry name" value="ABC1_TM_dom"/>
</dbReference>
<evidence type="ECO:0000313" key="12">
    <source>
        <dbReference type="EMBL" id="ORX77460.1"/>
    </source>
</evidence>
<dbReference type="OrthoDB" id="6500128at2759"/>
<dbReference type="PANTHER" id="PTHR43394:SF1">
    <property type="entry name" value="ATP-BINDING CASSETTE SUB-FAMILY B MEMBER 10, MITOCHONDRIAL"/>
    <property type="match status" value="1"/>
</dbReference>
<gene>
    <name evidence="12" type="ORF">BCR32DRAFT_223411</name>
</gene>
<dbReference type="PROSITE" id="PS50929">
    <property type="entry name" value="ABC_TM1F"/>
    <property type="match status" value="2"/>
</dbReference>
<comment type="subcellular location">
    <subcellularLocation>
        <location evidence="1">Membrane</location>
        <topology evidence="1">Multi-pass membrane protein</topology>
    </subcellularLocation>
</comment>
<feature type="transmembrane region" description="Helical" evidence="9">
    <location>
        <begin position="928"/>
        <end position="947"/>
    </location>
</feature>
<dbReference type="Gene3D" id="1.20.1560.10">
    <property type="entry name" value="ABC transporter type 1, transmembrane domain"/>
    <property type="match status" value="2"/>
</dbReference>
<dbReference type="GO" id="GO:0005524">
    <property type="term" value="F:ATP binding"/>
    <property type="evidence" value="ECO:0007669"/>
    <property type="project" value="UniProtKB-KW"/>
</dbReference>
<evidence type="ECO:0000256" key="7">
    <source>
        <dbReference type="ARBA" id="ARBA00023136"/>
    </source>
</evidence>
<comment type="caution">
    <text evidence="12">The sequence shown here is derived from an EMBL/GenBank/DDBJ whole genome shotgun (WGS) entry which is preliminary data.</text>
</comment>
<keyword evidence="13" id="KW-1185">Reference proteome</keyword>
<keyword evidence="12" id="KW-0378">Hydrolase</keyword>
<dbReference type="InterPro" id="IPR003439">
    <property type="entry name" value="ABC_transporter-like_ATP-bd"/>
</dbReference>
<keyword evidence="2" id="KW-0813">Transport</keyword>
<evidence type="ECO:0000256" key="1">
    <source>
        <dbReference type="ARBA" id="ARBA00004141"/>
    </source>
</evidence>
<dbReference type="SUPFAM" id="SSF90123">
    <property type="entry name" value="ABC transporter transmembrane region"/>
    <property type="match status" value="2"/>
</dbReference>
<evidence type="ECO:0000256" key="9">
    <source>
        <dbReference type="SAM" id="Phobius"/>
    </source>
</evidence>
<sequence>MDYSDINEINNLKIDPYKYASKFDNVKRYLAWTLAGIQGFAIPIIVNYFGNILNYFVAYNLNHQMKTITKINEDNILKELVECLLVEKPNTASFEKKYPTIDINTIKNDIKNSSYANYKLGEHHEFLTIDTISDGLNKYFLRLMIVAIASFIISFTFIYLLNNVASNITIKIRSLIYKSLLKKTVEWHEDKRNVKEYALDINSNLTNFEKGIGPNSGFYFLFDSIFLICLIMAFSTGTKLSFFLLLILILRGGIIVFIINKIQSHYISRIVDVNSDISQYVYKKTLPIIKTITSYGVVDKDFDWIFTYDKGYFIRKTQCIGILSGLEILMSIFFPIVFCILGGKYINDNSLSAGEVIQVYLYFISLQFAKSCANICDSKYIKSQQNIRYIDSILGKSIINESFSTKNTSEIEYGDIEFNNVHFTYPNGPKYEALKGVTFSCQAGKKIAIVDEQYSGKSTIFQLLKKQYKYEYNNIKIDDIPISSYNYSFNQIGFIGKEPILFGGMTIGENIAIVNPNASQAEIEDAARLANAHDFITKLPHGYKTRVFGNNRNNKNKANLSNGQKQLICIARALLMNPKILLIDEALIDLESPYKELAQSALESAVFNSQRTCLIITNNIDTLKKVDNIIVMNDGIVAESGTHDELIAKHTIYYDFIQCGKIGNEQINQSNNNDNNNLSPISDNVSYNNNFSVDSKTALLNKDQNNNNNLEIHINYNSINNNNAKFNLMFNNDNNNISRYHYSSSEYEEDEYLKKNKFIPWKDLFIYYKSSLLANTLSLLASIVNGLNHVLKAFIFAGILNIFCIQGKDLIKETKHYYLLIIIFYVIVSLCFYIMTSCNFYSGRKLKNDINKYKFRSLLKQEVAYIETDVSKDLSKYKDDDSEDSFSQKDKNDNLKYSSFSFFMNGMIIALMYIISLFIFAYYSNVKLFYILVGFAPIIIFVNYSFIKISNSNYSKKRILYDRHGKFIIKRMQRFKTIHDLNAQEYFYKVYDRKLKKQLRYINFKNIIFGIGAALIFAIPPSICLIGFKYGYQYLEEGSINIENMFKVISAVIYAYTSIFLMYPNMDAIYSFIDVFKKDIQIINRQSKIDGTNPNNGIKDIELKGKITFKNNVCFNTPIYPDIPVLHLGFNEIEIPENKSVVIIGGPDSGKSELLQLIPRIYDIQQGEILIDDQLLTDYNIRWLRKQISYIESEPKKYDESYGNNILEGRKDATEEEVKEAAKKAGVHDYIMSLPSKYMSCEASYSKLKDCHKQGMAIARALLREPRILLIDNIVQGLSDNESKVIIQDILNSLILNYNHERTMIITSDYLFSTIDKVDIIMVMKEGKIIEKGSHSELMALKGEYYNMTLQKEIDNNNNNNNDNNDNNHNDENNDENNNNINNNDNNNEDKNNINDDNNLNNIIVTKEE</sequence>